<protein>
    <recommendedName>
        <fullName evidence="1">FAR1 domain-containing protein</fullName>
    </recommendedName>
</protein>
<keyword evidence="3" id="KW-1185">Reference proteome</keyword>
<name>A0A498JUR6_MALDO</name>
<comment type="caution">
    <text evidence="2">The sequence shown here is derived from an EMBL/GenBank/DDBJ whole genome shotgun (WGS) entry which is preliminary data.</text>
</comment>
<sequence length="132" mass="15088">MYSPPLSRDEWEGLKNWIVNDIMDKPNDGVEGTSKLKPTENMELDTKHAAYDFYNKYGGIMGFSIRRQSSGKNKKTHELTSRIFSYAKEGFRAIDKQNDVIKRPRAETRIGCGAHMGVRLARHRANDSLTSH</sequence>
<accession>A0A498JUR6</accession>
<dbReference type="EMBL" id="RDQH01000331">
    <property type="protein sequence ID" value="RXH99608.1"/>
    <property type="molecule type" value="Genomic_DNA"/>
</dbReference>
<dbReference type="InterPro" id="IPR004330">
    <property type="entry name" value="FAR1_DNA_bnd_dom"/>
</dbReference>
<proteinExistence type="predicted"/>
<organism evidence="2 3">
    <name type="scientific">Malus domestica</name>
    <name type="common">Apple</name>
    <name type="synonym">Pyrus malus</name>
    <dbReference type="NCBI Taxonomy" id="3750"/>
    <lineage>
        <taxon>Eukaryota</taxon>
        <taxon>Viridiplantae</taxon>
        <taxon>Streptophyta</taxon>
        <taxon>Embryophyta</taxon>
        <taxon>Tracheophyta</taxon>
        <taxon>Spermatophyta</taxon>
        <taxon>Magnoliopsida</taxon>
        <taxon>eudicotyledons</taxon>
        <taxon>Gunneridae</taxon>
        <taxon>Pentapetalae</taxon>
        <taxon>rosids</taxon>
        <taxon>fabids</taxon>
        <taxon>Rosales</taxon>
        <taxon>Rosaceae</taxon>
        <taxon>Amygdaloideae</taxon>
        <taxon>Maleae</taxon>
        <taxon>Malus</taxon>
    </lineage>
</organism>
<dbReference type="Proteomes" id="UP000290289">
    <property type="component" value="Chromosome 5"/>
</dbReference>
<dbReference type="PANTHER" id="PTHR46328">
    <property type="entry name" value="FAR-RED IMPAIRED RESPONSIVE (FAR1) FAMILY PROTEIN-RELATED"/>
    <property type="match status" value="1"/>
</dbReference>
<feature type="domain" description="FAR1" evidence="1">
    <location>
        <begin position="52"/>
        <end position="122"/>
    </location>
</feature>
<reference evidence="2 3" key="1">
    <citation type="submission" date="2018-10" db="EMBL/GenBank/DDBJ databases">
        <title>A high-quality apple genome assembly.</title>
        <authorList>
            <person name="Hu J."/>
        </authorList>
    </citation>
    <scope>NUCLEOTIDE SEQUENCE [LARGE SCALE GENOMIC DNA]</scope>
    <source>
        <strain evidence="3">cv. HFTH1</strain>
        <tissue evidence="2">Young leaf</tissue>
    </source>
</reference>
<dbReference type="AlphaFoldDB" id="A0A498JUR6"/>
<evidence type="ECO:0000259" key="1">
    <source>
        <dbReference type="Pfam" id="PF03101"/>
    </source>
</evidence>
<dbReference type="Pfam" id="PF03101">
    <property type="entry name" value="FAR1"/>
    <property type="match status" value="1"/>
</dbReference>
<dbReference type="PANTHER" id="PTHR46328:SF27">
    <property type="entry name" value="OS12G0287500 PROTEIN"/>
    <property type="match status" value="1"/>
</dbReference>
<evidence type="ECO:0000313" key="3">
    <source>
        <dbReference type="Proteomes" id="UP000290289"/>
    </source>
</evidence>
<gene>
    <name evidence="2" type="ORF">DVH24_021410</name>
</gene>
<dbReference type="STRING" id="3750.A0A498JUR6"/>
<evidence type="ECO:0000313" key="2">
    <source>
        <dbReference type="EMBL" id="RXH99608.1"/>
    </source>
</evidence>